<comment type="caution">
    <text evidence="2">The sequence shown here is derived from an EMBL/GenBank/DDBJ whole genome shotgun (WGS) entry which is preliminary data.</text>
</comment>
<sequence>MTDRKALLYCLFFFVGYPKTKNHPPDTRDSQTNLIATGPDAHQADWSERRSAASRVH</sequence>
<evidence type="ECO:0000313" key="3">
    <source>
        <dbReference type="Proteomes" id="UP000003613"/>
    </source>
</evidence>
<dbReference type="HOGENOM" id="CLU_2991616_0_0_3"/>
<proteinExistence type="predicted"/>
<feature type="compositionally biased region" description="Basic and acidic residues" evidence="1">
    <location>
        <begin position="42"/>
        <end position="51"/>
    </location>
</feature>
<organism evidence="2 3">
    <name type="scientific">Microcystis aeruginosa PCC 9807</name>
    <dbReference type="NCBI Taxonomy" id="1160283"/>
    <lineage>
        <taxon>Bacteria</taxon>
        <taxon>Bacillati</taxon>
        <taxon>Cyanobacteriota</taxon>
        <taxon>Cyanophyceae</taxon>
        <taxon>Oscillatoriophycideae</taxon>
        <taxon>Chroococcales</taxon>
        <taxon>Microcystaceae</taxon>
        <taxon>Microcystis</taxon>
    </lineage>
</organism>
<dbReference type="EMBL" id="CAIM01000334">
    <property type="protein sequence ID" value="CCI18534.1"/>
    <property type="molecule type" value="Genomic_DNA"/>
</dbReference>
<evidence type="ECO:0000313" key="2">
    <source>
        <dbReference type="EMBL" id="CCI18534.1"/>
    </source>
</evidence>
<dbReference type="Proteomes" id="UP000003613">
    <property type="component" value="Unassembled WGS sequence"/>
</dbReference>
<evidence type="ECO:0000256" key="1">
    <source>
        <dbReference type="SAM" id="MobiDB-lite"/>
    </source>
</evidence>
<gene>
    <name evidence="2" type="ORF">MICAF_40017</name>
</gene>
<protein>
    <submittedName>
        <fullName evidence="2">Uncharacterized protein</fullName>
    </submittedName>
</protein>
<reference evidence="2 3" key="1">
    <citation type="submission" date="2012-04" db="EMBL/GenBank/DDBJ databases">
        <authorList>
            <person name="Genoscope - CEA"/>
        </authorList>
    </citation>
    <scope>NUCLEOTIDE SEQUENCE [LARGE SCALE GENOMIC DNA]</scope>
    <source>
        <strain evidence="2 3">9807</strain>
    </source>
</reference>
<feature type="region of interest" description="Disordered" evidence="1">
    <location>
        <begin position="19"/>
        <end position="57"/>
    </location>
</feature>
<name>I4H910_MICAE</name>
<accession>I4H910</accession>
<dbReference type="AlphaFoldDB" id="I4H910"/>